<dbReference type="EMBL" id="CP080647">
    <property type="protein sequence ID" value="QYX80148.1"/>
    <property type="molecule type" value="Genomic_DNA"/>
</dbReference>
<proteinExistence type="predicted"/>
<gene>
    <name evidence="1" type="ORF">K1J60_29730</name>
</gene>
<evidence type="ECO:0000313" key="1">
    <source>
        <dbReference type="EMBL" id="QYX80148.1"/>
    </source>
</evidence>
<reference evidence="1 2" key="1">
    <citation type="submission" date="2021-08" db="EMBL/GenBank/DDBJ databases">
        <authorList>
            <person name="Ping M."/>
        </authorList>
    </citation>
    <scope>NUCLEOTIDE SEQUENCE [LARGE SCALE GENOMIC DNA]</scope>
    <source>
        <strain evidence="1 2">MG28</strain>
    </source>
</reference>
<name>A0ABX8XXA9_9ACTN</name>
<accession>A0ABX8XXA9</accession>
<dbReference type="RefSeq" id="WP_220648877.1">
    <property type="nucleotide sequence ID" value="NZ_CP080647.1"/>
</dbReference>
<sequence>MKAPWYSLHLHRGSSLIGAARKVYPGQTLSKGGWLTARTRSGPGPRR</sequence>
<protein>
    <submittedName>
        <fullName evidence="1">Uncharacterized protein</fullName>
    </submittedName>
</protein>
<keyword evidence="2" id="KW-1185">Reference proteome</keyword>
<evidence type="ECO:0000313" key="2">
    <source>
        <dbReference type="Proteomes" id="UP000827138"/>
    </source>
</evidence>
<dbReference type="Proteomes" id="UP000827138">
    <property type="component" value="Chromosome"/>
</dbReference>
<organism evidence="1 2">
    <name type="scientific">Streptomyces akebiae</name>
    <dbReference type="NCBI Taxonomy" id="2865673"/>
    <lineage>
        <taxon>Bacteria</taxon>
        <taxon>Bacillati</taxon>
        <taxon>Actinomycetota</taxon>
        <taxon>Actinomycetes</taxon>
        <taxon>Kitasatosporales</taxon>
        <taxon>Streptomycetaceae</taxon>
        <taxon>Streptomyces</taxon>
    </lineage>
</organism>